<name>A0AA37S8A2_9GAMM</name>
<proteinExistence type="predicted"/>
<reference evidence="2" key="2">
    <citation type="submission" date="2023-01" db="EMBL/GenBank/DDBJ databases">
        <title>Draft genome sequence of Litoribrevibacter albus strain NBRC 110071.</title>
        <authorList>
            <person name="Sun Q."/>
            <person name="Mori K."/>
        </authorList>
    </citation>
    <scope>NUCLEOTIDE SEQUENCE</scope>
    <source>
        <strain evidence="2">NBRC 110071</strain>
    </source>
</reference>
<gene>
    <name evidence="2" type="ORF">GCM10007876_06370</name>
</gene>
<sequence length="112" mass="13029">MKIILVRKIKADGSDCPKCQDVIDQMAKHDQLKYLDRIVDADERDETSEGFMLATKYKVSRAPFFLVEFDDGSHKIYTVYLKFVKEVLEQDTDKKEELKDTLSSISDELDFL</sequence>
<evidence type="ECO:0000313" key="3">
    <source>
        <dbReference type="Proteomes" id="UP001161389"/>
    </source>
</evidence>
<keyword evidence="3" id="KW-1185">Reference proteome</keyword>
<protein>
    <recommendedName>
        <fullName evidence="4">Thioredoxin domain-containing protein</fullName>
    </recommendedName>
</protein>
<dbReference type="AlphaFoldDB" id="A0AA37S8A2"/>
<evidence type="ECO:0000313" key="2">
    <source>
        <dbReference type="EMBL" id="GLQ30159.1"/>
    </source>
</evidence>
<evidence type="ECO:0008006" key="4">
    <source>
        <dbReference type="Google" id="ProtNLM"/>
    </source>
</evidence>
<evidence type="ECO:0000256" key="1">
    <source>
        <dbReference type="SAM" id="Coils"/>
    </source>
</evidence>
<accession>A0AA37S8A2</accession>
<comment type="caution">
    <text evidence="2">The sequence shown here is derived from an EMBL/GenBank/DDBJ whole genome shotgun (WGS) entry which is preliminary data.</text>
</comment>
<reference evidence="2" key="1">
    <citation type="journal article" date="2014" name="Int. J. Syst. Evol. Microbiol.">
        <title>Complete genome sequence of Corynebacterium casei LMG S-19264T (=DSM 44701T), isolated from a smear-ripened cheese.</title>
        <authorList>
            <consortium name="US DOE Joint Genome Institute (JGI-PGF)"/>
            <person name="Walter F."/>
            <person name="Albersmeier A."/>
            <person name="Kalinowski J."/>
            <person name="Ruckert C."/>
        </authorList>
    </citation>
    <scope>NUCLEOTIDE SEQUENCE</scope>
    <source>
        <strain evidence="2">NBRC 110071</strain>
    </source>
</reference>
<dbReference type="RefSeq" id="WP_284378699.1">
    <property type="nucleotide sequence ID" value="NZ_BSNM01000003.1"/>
</dbReference>
<feature type="coiled-coil region" evidence="1">
    <location>
        <begin position="81"/>
        <end position="108"/>
    </location>
</feature>
<keyword evidence="1" id="KW-0175">Coiled coil</keyword>
<organism evidence="2 3">
    <name type="scientific">Litoribrevibacter albus</name>
    <dbReference type="NCBI Taxonomy" id="1473156"/>
    <lineage>
        <taxon>Bacteria</taxon>
        <taxon>Pseudomonadati</taxon>
        <taxon>Pseudomonadota</taxon>
        <taxon>Gammaproteobacteria</taxon>
        <taxon>Oceanospirillales</taxon>
        <taxon>Oceanospirillaceae</taxon>
        <taxon>Litoribrevibacter</taxon>
    </lineage>
</organism>
<dbReference type="Proteomes" id="UP001161389">
    <property type="component" value="Unassembled WGS sequence"/>
</dbReference>
<dbReference type="EMBL" id="BSNM01000003">
    <property type="protein sequence ID" value="GLQ30159.1"/>
    <property type="molecule type" value="Genomic_DNA"/>
</dbReference>